<accession>A0A9X7NWW3</accession>
<name>A0A9X7NWW3_9MYCO</name>
<protein>
    <submittedName>
        <fullName evidence="1">Uncharacterized protein</fullName>
    </submittedName>
</protein>
<organism evidence="1 2">
    <name type="scientific">Mycolicibacter virginiensis</name>
    <dbReference type="NCBI Taxonomy" id="1795032"/>
    <lineage>
        <taxon>Bacteria</taxon>
        <taxon>Bacillati</taxon>
        <taxon>Actinomycetota</taxon>
        <taxon>Actinomycetes</taxon>
        <taxon>Mycobacteriales</taxon>
        <taxon>Mycobacteriaceae</taxon>
        <taxon>Mycolicibacter</taxon>
    </lineage>
</organism>
<proteinExistence type="predicted"/>
<comment type="caution">
    <text evidence="1">The sequence shown here is derived from an EMBL/GenBank/DDBJ whole genome shotgun (WGS) entry which is preliminary data.</text>
</comment>
<dbReference type="Proteomes" id="UP000237911">
    <property type="component" value="Unassembled WGS sequence"/>
</dbReference>
<reference evidence="1 2" key="1">
    <citation type="submission" date="2018-02" db="EMBL/GenBank/DDBJ databases">
        <title>Draft genome sequence of Mycobacterium virginiense isolated from mud of a swine farm in Japan.</title>
        <authorList>
            <person name="Ohya K."/>
        </authorList>
    </citation>
    <scope>NUCLEOTIDE SEQUENCE [LARGE SCALE GENOMIC DNA]</scope>
    <source>
        <strain evidence="1 2">GF75</strain>
    </source>
</reference>
<dbReference type="AlphaFoldDB" id="A0A9X7NWW3"/>
<sequence length="169" mass="19210">MLLQMRLEIDTAKRTVQPWFSEFDHLTQTMASELRNMLSWRVADGERITAPPTFAEAYDALVELSDKITNTAHTLRPTVARTLAVTGTPLKVIGEVVGGNARSFGYRYRNWREFGDPIRLLEDRQPSEQELQAIAATVAGAERLRSGTREAIRMFAVDKTFTNRTFFSR</sequence>
<dbReference type="EMBL" id="PUEV01000106">
    <property type="protein sequence ID" value="PQM50304.1"/>
    <property type="molecule type" value="Genomic_DNA"/>
</dbReference>
<evidence type="ECO:0000313" key="1">
    <source>
        <dbReference type="EMBL" id="PQM50304.1"/>
    </source>
</evidence>
<evidence type="ECO:0000313" key="2">
    <source>
        <dbReference type="Proteomes" id="UP000237911"/>
    </source>
</evidence>
<keyword evidence="2" id="KW-1185">Reference proteome</keyword>
<gene>
    <name evidence="1" type="ORF">C5U48_20715</name>
</gene>